<reference evidence="7 8" key="1">
    <citation type="submission" date="2015-09" db="EMBL/GenBank/DDBJ databases">
        <title>Draft genome sequence of a Caloramator mitchellensis, a moderate thermophile from the Great Artesian Basin of Australia.</title>
        <authorList>
            <person name="Patel B.K."/>
        </authorList>
    </citation>
    <scope>NUCLEOTIDE SEQUENCE [LARGE SCALE GENOMIC DNA]</scope>
    <source>
        <strain evidence="7 8">VF08</strain>
    </source>
</reference>
<accession>A0A0R3K3C0</accession>
<dbReference type="PATRIC" id="fig|908809.3.peg.74"/>
<comment type="similarity">
    <text evidence="2">Belongs to the UPF0754 family.</text>
</comment>
<evidence type="ECO:0000313" key="8">
    <source>
        <dbReference type="Proteomes" id="UP000052015"/>
    </source>
</evidence>
<evidence type="ECO:0000256" key="1">
    <source>
        <dbReference type="ARBA" id="ARBA00004308"/>
    </source>
</evidence>
<dbReference type="EMBL" id="LKHP01000001">
    <property type="protein sequence ID" value="KRQ87908.1"/>
    <property type="molecule type" value="Genomic_DNA"/>
</dbReference>
<name>A0A0R3K3C0_CALMK</name>
<evidence type="ECO:0000256" key="5">
    <source>
        <dbReference type="ARBA" id="ARBA00023136"/>
    </source>
</evidence>
<dbReference type="RefSeq" id="WP_057975944.1">
    <property type="nucleotide sequence ID" value="NZ_LKHP01000001.1"/>
</dbReference>
<evidence type="ECO:0008006" key="9">
    <source>
        <dbReference type="Google" id="ProtNLM"/>
    </source>
</evidence>
<evidence type="ECO:0000256" key="6">
    <source>
        <dbReference type="SAM" id="Phobius"/>
    </source>
</evidence>
<dbReference type="GO" id="GO:0012505">
    <property type="term" value="C:endomembrane system"/>
    <property type="evidence" value="ECO:0007669"/>
    <property type="project" value="UniProtKB-SubCell"/>
</dbReference>
<proteinExistence type="inferred from homology"/>
<evidence type="ECO:0000313" key="7">
    <source>
        <dbReference type="EMBL" id="KRQ87908.1"/>
    </source>
</evidence>
<dbReference type="PANTHER" id="PTHR35791:SF1">
    <property type="entry name" value="UPF0754 MEMBRANE PROTEIN YHEB"/>
    <property type="match status" value="1"/>
</dbReference>
<dbReference type="PANTHER" id="PTHR35791">
    <property type="entry name" value="UPF0754 MEMBRANE PROTEIN YHEB"/>
    <property type="match status" value="1"/>
</dbReference>
<sequence length="469" mass="54712">MKILLSIIIGATIGYITNYIAIKMLFRPFREIKIWGIKLPFTPGLIPKERGRIAKSVGETIGTHLLSSEIIADVLRSDRINEEIKKWFKGKYIEIKTSNIKLDDFARKYLNEQYDEVKIKIKNQFKRRINSLLNDGNFLDTLKFILRGQLEKLDIEKLFNYLFSNEKFIDLIYSLIDNTIFRISASKKKIKDIIPERTLDYLKESVINNKDDIANYIQSSLKRPYIRNKVVMFLNDIIQQNFGKFISMFISPDFVAQKVIASIEDYLEKKENKMDLAIIINNFIDNIAETDVSSLMNLIWDKNEFVREVSEKLLFELERESNLLTLERLTKKYFNDENSINCIFEKFDEFKKSDSFGILIDSIVDKSLNIFLNANLDKILEDINPEELETFFDTIKRGLEELLKNNIEYFIELLNISKIVEDRINSFDVEFAEKIILEVASKELKAITWLGALLGGLIGLLNPLIELIL</sequence>
<keyword evidence="8" id="KW-1185">Reference proteome</keyword>
<protein>
    <recommendedName>
        <fullName evidence="9">DUF445 domain-containing protein</fullName>
    </recommendedName>
</protein>
<organism evidence="7 8">
    <name type="scientific">Caloramator mitchellensis</name>
    <dbReference type="NCBI Taxonomy" id="908809"/>
    <lineage>
        <taxon>Bacteria</taxon>
        <taxon>Bacillati</taxon>
        <taxon>Bacillota</taxon>
        <taxon>Clostridia</taxon>
        <taxon>Eubacteriales</taxon>
        <taxon>Clostridiaceae</taxon>
        <taxon>Caloramator</taxon>
    </lineage>
</organism>
<keyword evidence="3 6" id="KW-0812">Transmembrane</keyword>
<keyword evidence="5 6" id="KW-0472">Membrane</keyword>
<gene>
    <name evidence="7" type="ORF">ABG79_00073</name>
</gene>
<comment type="subcellular location">
    <subcellularLocation>
        <location evidence="1">Endomembrane system</location>
    </subcellularLocation>
</comment>
<keyword evidence="4 6" id="KW-1133">Transmembrane helix</keyword>
<comment type="caution">
    <text evidence="7">The sequence shown here is derived from an EMBL/GenBank/DDBJ whole genome shotgun (WGS) entry which is preliminary data.</text>
</comment>
<feature type="transmembrane region" description="Helical" evidence="6">
    <location>
        <begin position="446"/>
        <end position="465"/>
    </location>
</feature>
<dbReference type="Proteomes" id="UP000052015">
    <property type="component" value="Unassembled WGS sequence"/>
</dbReference>
<dbReference type="Pfam" id="PF04286">
    <property type="entry name" value="DUF445"/>
    <property type="match status" value="1"/>
</dbReference>
<evidence type="ECO:0000256" key="4">
    <source>
        <dbReference type="ARBA" id="ARBA00022989"/>
    </source>
</evidence>
<evidence type="ECO:0000256" key="3">
    <source>
        <dbReference type="ARBA" id="ARBA00022692"/>
    </source>
</evidence>
<dbReference type="InterPro" id="IPR007383">
    <property type="entry name" value="DUF445"/>
</dbReference>
<evidence type="ECO:0000256" key="2">
    <source>
        <dbReference type="ARBA" id="ARBA00008053"/>
    </source>
</evidence>
<dbReference type="STRING" id="908809.ABG79_00073"/>
<feature type="transmembrane region" description="Helical" evidence="6">
    <location>
        <begin position="6"/>
        <end position="26"/>
    </location>
</feature>
<dbReference type="AlphaFoldDB" id="A0A0R3K3C0"/>
<dbReference type="OrthoDB" id="9787430at2"/>